<feature type="transmembrane region" description="Helical" evidence="6">
    <location>
        <begin position="39"/>
        <end position="60"/>
    </location>
</feature>
<evidence type="ECO:0000256" key="4">
    <source>
        <dbReference type="ARBA" id="ARBA00023136"/>
    </source>
</evidence>
<feature type="domain" description="Lipopolysaccharide assembly protein A" evidence="7">
    <location>
        <begin position="21"/>
        <end position="84"/>
    </location>
</feature>
<keyword evidence="3 6" id="KW-1133">Transmembrane helix</keyword>
<evidence type="ECO:0000256" key="6">
    <source>
        <dbReference type="SAM" id="Phobius"/>
    </source>
</evidence>
<dbReference type="InterPro" id="IPR010445">
    <property type="entry name" value="LapA_dom"/>
</dbReference>
<keyword evidence="1" id="KW-1003">Cell membrane</keyword>
<evidence type="ECO:0000256" key="1">
    <source>
        <dbReference type="ARBA" id="ARBA00022475"/>
    </source>
</evidence>
<dbReference type="AlphaFoldDB" id="A0A644ZCC1"/>
<sequence>MQFIIVISMFFALFIALFAIQNATIITINILWYKFNMSQAVIILASALFGILIMLPFDIARRIKHGIKINDLNNKIKRLNEELNMLKVKESTNKPVAELQPEDEINAKQE</sequence>
<evidence type="ECO:0000256" key="3">
    <source>
        <dbReference type="ARBA" id="ARBA00022989"/>
    </source>
</evidence>
<evidence type="ECO:0000256" key="2">
    <source>
        <dbReference type="ARBA" id="ARBA00022692"/>
    </source>
</evidence>
<proteinExistence type="predicted"/>
<evidence type="ECO:0000313" key="8">
    <source>
        <dbReference type="EMBL" id="MPM38389.1"/>
    </source>
</evidence>
<accession>A0A644ZCC1</accession>
<name>A0A644ZCC1_9ZZZZ</name>
<keyword evidence="2 6" id="KW-0812">Transmembrane</keyword>
<dbReference type="PANTHER" id="PTHR41335:SF1">
    <property type="entry name" value="MEMBRANE PROTEIN"/>
    <property type="match status" value="1"/>
</dbReference>
<evidence type="ECO:0000259" key="7">
    <source>
        <dbReference type="Pfam" id="PF06305"/>
    </source>
</evidence>
<dbReference type="Pfam" id="PF06305">
    <property type="entry name" value="LapA_dom"/>
    <property type="match status" value="1"/>
</dbReference>
<evidence type="ECO:0000256" key="5">
    <source>
        <dbReference type="SAM" id="Coils"/>
    </source>
</evidence>
<keyword evidence="4 6" id="KW-0472">Membrane</keyword>
<dbReference type="GO" id="GO:0005886">
    <property type="term" value="C:plasma membrane"/>
    <property type="evidence" value="ECO:0007669"/>
    <property type="project" value="InterPro"/>
</dbReference>
<keyword evidence="5" id="KW-0175">Coiled coil</keyword>
<feature type="transmembrane region" description="Helical" evidence="6">
    <location>
        <begin position="7"/>
        <end position="33"/>
    </location>
</feature>
<protein>
    <recommendedName>
        <fullName evidence="7">Lipopolysaccharide assembly protein A domain-containing protein</fullName>
    </recommendedName>
</protein>
<dbReference type="PANTHER" id="PTHR41335">
    <property type="entry name" value="MEMBRANE PROTEIN-RELATED"/>
    <property type="match status" value="1"/>
</dbReference>
<gene>
    <name evidence="8" type="ORF">SDC9_85018</name>
</gene>
<reference evidence="8" key="1">
    <citation type="submission" date="2019-08" db="EMBL/GenBank/DDBJ databases">
        <authorList>
            <person name="Kucharzyk K."/>
            <person name="Murdoch R.W."/>
            <person name="Higgins S."/>
            <person name="Loffler F."/>
        </authorList>
    </citation>
    <scope>NUCLEOTIDE SEQUENCE</scope>
</reference>
<organism evidence="8">
    <name type="scientific">bioreactor metagenome</name>
    <dbReference type="NCBI Taxonomy" id="1076179"/>
    <lineage>
        <taxon>unclassified sequences</taxon>
        <taxon>metagenomes</taxon>
        <taxon>ecological metagenomes</taxon>
    </lineage>
</organism>
<feature type="coiled-coil region" evidence="5">
    <location>
        <begin position="62"/>
        <end position="89"/>
    </location>
</feature>
<dbReference type="EMBL" id="VSSQ01008269">
    <property type="protein sequence ID" value="MPM38389.1"/>
    <property type="molecule type" value="Genomic_DNA"/>
</dbReference>
<comment type="caution">
    <text evidence="8">The sequence shown here is derived from an EMBL/GenBank/DDBJ whole genome shotgun (WGS) entry which is preliminary data.</text>
</comment>